<feature type="compositionally biased region" description="Basic and acidic residues" evidence="1">
    <location>
        <begin position="60"/>
        <end position="69"/>
    </location>
</feature>
<keyword evidence="3" id="KW-1185">Reference proteome</keyword>
<dbReference type="Pfam" id="PF01374">
    <property type="entry name" value="Glyco_hydro_46"/>
    <property type="match status" value="1"/>
</dbReference>
<accession>A0A345SUM4</accession>
<dbReference type="AlphaFoldDB" id="A0A345SUM4"/>
<dbReference type="Proteomes" id="UP000249340">
    <property type="component" value="Chromosome"/>
</dbReference>
<dbReference type="InterPro" id="IPR023346">
    <property type="entry name" value="Lysozyme-like_dom_sf"/>
</dbReference>
<evidence type="ECO:0000313" key="3">
    <source>
        <dbReference type="Proteomes" id="UP000249340"/>
    </source>
</evidence>
<sequence length="329" mass="34292">MTPPAAPAAPARPGGAYASLNHPASAPLEEPVSVRRLSTAVAACLLAPTLAGCGWATEGDRTGSGRAADRTAATAGAGAGHTGNAAADLTADQRRTADRLVSVFAHSTTTISYDSVEDHHDGCGFTAGRAGFCTATGDLAEVVRRYADAVPGNPLARYLPQLRALAKRSSADTAPLGPDFADAWRKAAADNRFRTVQDTAVEDLYYGPALRAARSHGLTSALAVAVFYDTAIQHGTDVDADGLPALIEQADAQAGGRPGEGVTEGAWLTALLSVRRADLLHPHNHDRAVDWPESVGRVDALQQLVTDRQFDLAPPVTVDPWGDEEFTVS</sequence>
<organism evidence="2 3">
    <name type="scientific">Peterkaempfera bronchialis</name>
    <dbReference type="NCBI Taxonomy" id="2126346"/>
    <lineage>
        <taxon>Bacteria</taxon>
        <taxon>Bacillati</taxon>
        <taxon>Actinomycetota</taxon>
        <taxon>Actinomycetes</taxon>
        <taxon>Kitasatosporales</taxon>
        <taxon>Streptomycetaceae</taxon>
        <taxon>Peterkaempfera</taxon>
    </lineage>
</organism>
<evidence type="ECO:0000256" key="1">
    <source>
        <dbReference type="SAM" id="MobiDB-lite"/>
    </source>
</evidence>
<dbReference type="InterPro" id="IPR000400">
    <property type="entry name" value="Glyco_hydro_46"/>
</dbReference>
<feature type="compositionally biased region" description="Low complexity" evidence="1">
    <location>
        <begin position="70"/>
        <end position="84"/>
    </location>
</feature>
<feature type="region of interest" description="Disordered" evidence="1">
    <location>
        <begin position="60"/>
        <end position="84"/>
    </location>
</feature>
<dbReference type="OrthoDB" id="1551268at2"/>
<reference evidence="3" key="1">
    <citation type="submission" date="2018-07" db="EMBL/GenBank/DDBJ databases">
        <title>Streptacidiphilus bronchialis DSM 106435 chromosome.</title>
        <authorList>
            <person name="Batra D."/>
            <person name="Gulvik C.A."/>
        </authorList>
    </citation>
    <scope>NUCLEOTIDE SEQUENCE [LARGE SCALE GENOMIC DNA]</scope>
    <source>
        <strain evidence="3">DSM 106435</strain>
    </source>
</reference>
<gene>
    <name evidence="2" type="ORF">C7M71_008240</name>
</gene>
<dbReference type="CDD" id="cd00978">
    <property type="entry name" value="chitosanase_GH46"/>
    <property type="match status" value="1"/>
</dbReference>
<dbReference type="GO" id="GO:0005576">
    <property type="term" value="C:extracellular region"/>
    <property type="evidence" value="ECO:0007669"/>
    <property type="project" value="InterPro"/>
</dbReference>
<dbReference type="KEGG" id="stri:C7M71_008240"/>
<dbReference type="Gene3D" id="1.20.141.10">
    <property type="entry name" value="Chitosanase, subunit A, domain 1"/>
    <property type="match status" value="1"/>
</dbReference>
<dbReference type="InterPro" id="IPR023099">
    <property type="entry name" value="Glyco_hydro_46_N"/>
</dbReference>
<dbReference type="GO" id="GO:0016977">
    <property type="term" value="F:chitosanase activity"/>
    <property type="evidence" value="ECO:0007669"/>
    <property type="project" value="InterPro"/>
</dbReference>
<dbReference type="Gene3D" id="3.30.386.10">
    <property type="entry name" value="Chitosanase, subunit A, domain 2"/>
    <property type="match status" value="1"/>
</dbReference>
<dbReference type="EMBL" id="CP031264">
    <property type="protein sequence ID" value="AXI77429.1"/>
    <property type="molecule type" value="Genomic_DNA"/>
</dbReference>
<evidence type="ECO:0000313" key="2">
    <source>
        <dbReference type="EMBL" id="AXI77429.1"/>
    </source>
</evidence>
<dbReference type="SUPFAM" id="SSF53955">
    <property type="entry name" value="Lysozyme-like"/>
    <property type="match status" value="1"/>
</dbReference>
<proteinExistence type="predicted"/>
<dbReference type="GO" id="GO:0005975">
    <property type="term" value="P:carbohydrate metabolic process"/>
    <property type="evidence" value="ECO:0007669"/>
    <property type="project" value="InterPro"/>
</dbReference>
<protein>
    <submittedName>
        <fullName evidence="2">Chitosanase</fullName>
    </submittedName>
</protein>
<name>A0A345SUM4_9ACTN</name>